<comment type="similarity">
    <text evidence="1">Belongs to the AAA ATPase family. RarA/MGS1/WRNIP1 subfamily.</text>
</comment>
<dbReference type="Pfam" id="PF12002">
    <property type="entry name" value="MgsA_C"/>
    <property type="match status" value="1"/>
</dbReference>
<dbReference type="Pfam" id="PF00004">
    <property type="entry name" value="AAA"/>
    <property type="match status" value="1"/>
</dbReference>
<dbReference type="FunFam" id="1.20.272.10:FF:000001">
    <property type="entry name" value="Putative AAA family ATPase"/>
    <property type="match status" value="1"/>
</dbReference>
<evidence type="ECO:0000313" key="6">
    <source>
        <dbReference type="EMBL" id="KDE97619.1"/>
    </source>
</evidence>
<reference evidence="6" key="1">
    <citation type="submission" date="2014-05" db="EMBL/GenBank/DDBJ databases">
        <title>Genome sequence of Mycobacterium aromaticivorans strain JS19b1T (= DSM 45407T).</title>
        <authorList>
            <person name="Kwak Y."/>
            <person name="Park G.-S."/>
            <person name="Li Q.X."/>
            <person name="Lee S.-E."/>
            <person name="Shin J.-H."/>
        </authorList>
    </citation>
    <scope>NUCLEOTIDE SEQUENCE [LARGE SCALE GENOMIC DNA]</scope>
    <source>
        <strain evidence="6">JS19b1</strain>
    </source>
</reference>
<dbReference type="GO" id="GO:0006261">
    <property type="term" value="P:DNA-templated DNA replication"/>
    <property type="evidence" value="ECO:0007669"/>
    <property type="project" value="TreeGrafter"/>
</dbReference>
<dbReference type="SUPFAM" id="SSF52540">
    <property type="entry name" value="P-loop containing nucleoside triphosphate hydrolases"/>
    <property type="match status" value="1"/>
</dbReference>
<dbReference type="Gene3D" id="1.10.8.60">
    <property type="match status" value="1"/>
</dbReference>
<dbReference type="RefSeq" id="WP_036338123.1">
    <property type="nucleotide sequence ID" value="NZ_JALN02000001.1"/>
</dbReference>
<dbReference type="InterPro" id="IPR021886">
    <property type="entry name" value="MgsA_C"/>
</dbReference>
<protein>
    <submittedName>
        <fullName evidence="6">ATPase AAA</fullName>
    </submittedName>
</protein>
<dbReference type="CDD" id="cd18139">
    <property type="entry name" value="HLD_clamp_RarA"/>
    <property type="match status" value="1"/>
</dbReference>
<keyword evidence="7" id="KW-1185">Reference proteome</keyword>
<accession>A0A064CAE5</accession>
<dbReference type="InterPro" id="IPR003959">
    <property type="entry name" value="ATPase_AAA_core"/>
</dbReference>
<name>A0A064CAE5_9MYCO</name>
<evidence type="ECO:0000313" key="7">
    <source>
        <dbReference type="Proteomes" id="UP000022835"/>
    </source>
</evidence>
<dbReference type="InterPro" id="IPR008921">
    <property type="entry name" value="DNA_pol3_clamp-load_cplx_C"/>
</dbReference>
<dbReference type="Pfam" id="PF16193">
    <property type="entry name" value="AAA_assoc_2"/>
    <property type="match status" value="1"/>
</dbReference>
<dbReference type="Gene3D" id="1.20.272.10">
    <property type="match status" value="1"/>
</dbReference>
<dbReference type="GO" id="GO:0005524">
    <property type="term" value="F:ATP binding"/>
    <property type="evidence" value="ECO:0007669"/>
    <property type="project" value="UniProtKB-KW"/>
</dbReference>
<dbReference type="Gene3D" id="3.40.50.300">
    <property type="entry name" value="P-loop containing nucleotide triphosphate hydrolases"/>
    <property type="match status" value="1"/>
</dbReference>
<dbReference type="GO" id="GO:0017116">
    <property type="term" value="F:single-stranded DNA helicase activity"/>
    <property type="evidence" value="ECO:0007669"/>
    <property type="project" value="TreeGrafter"/>
</dbReference>
<evidence type="ECO:0000256" key="1">
    <source>
        <dbReference type="ARBA" id="ARBA00008959"/>
    </source>
</evidence>
<dbReference type="GO" id="GO:0016887">
    <property type="term" value="F:ATP hydrolysis activity"/>
    <property type="evidence" value="ECO:0007669"/>
    <property type="project" value="InterPro"/>
</dbReference>
<dbReference type="GO" id="GO:0003677">
    <property type="term" value="F:DNA binding"/>
    <property type="evidence" value="ECO:0007669"/>
    <property type="project" value="InterPro"/>
</dbReference>
<dbReference type="SMART" id="SM00382">
    <property type="entry name" value="AAA"/>
    <property type="match status" value="1"/>
</dbReference>
<dbReference type="CDD" id="cd00009">
    <property type="entry name" value="AAA"/>
    <property type="match status" value="1"/>
</dbReference>
<dbReference type="STRING" id="1440774.Y900_001385"/>
<dbReference type="FunFam" id="1.10.3710.10:FF:000003">
    <property type="entry name" value="ATPase, AAA family protein"/>
    <property type="match status" value="1"/>
</dbReference>
<dbReference type="AlphaFoldDB" id="A0A064CAE5"/>
<sequence length="442" mass="46930">MSDSLFDVPGDADARVSSAAPTSAPLAVRMRPASLDEVVGQENLLRQGSPLRRLVEGSGAASVILYGPPGTGKTTLASLVSQATGRRFEALSALSAGVKEVRAVIDNARRAAAYGEQTVLFIDEVHRFSKTQQDALLAAVENRIVLLVAATTENPSFSVVAPLLSRSLILQLQPLTADNVRTVVLRAIEDPRGLNGAVTVDDDAVDLVVQLSAGDARRALTALEVAAESGEHVTVEVIEQSLDKAAVRYDRDGDQHYDVISAFIKSIRGSDVDAALHYLARMLVAGEDPRFLARRLMILASEDIGMADPTALLTAVAAAQTVQLIGMPEAQLTLAHATVHLATAPKSNAVTTALGAAMNDIRSGKAGLVPAHLRDGHYAGAAKLGNAVGYRYPHDDPDGVVPQQYPPDEVVGVDYYTPTNHGAEREIGSRLDKLRAIIRRKR</sequence>
<dbReference type="SUPFAM" id="SSF48019">
    <property type="entry name" value="post-AAA+ oligomerization domain-like"/>
    <property type="match status" value="1"/>
</dbReference>
<evidence type="ECO:0000256" key="2">
    <source>
        <dbReference type="ARBA" id="ARBA00022741"/>
    </source>
</evidence>
<dbReference type="FunFam" id="3.40.50.300:FF:000345">
    <property type="entry name" value="AAA family ATPase"/>
    <property type="match status" value="1"/>
</dbReference>
<dbReference type="InterPro" id="IPR027417">
    <property type="entry name" value="P-loop_NTPase"/>
</dbReference>
<dbReference type="EMBL" id="JALN02000001">
    <property type="protein sequence ID" value="KDE97619.1"/>
    <property type="molecule type" value="Genomic_DNA"/>
</dbReference>
<keyword evidence="2" id="KW-0547">Nucleotide-binding</keyword>
<organism evidence="6 7">
    <name type="scientific">Mycolicibacterium aromaticivorans JS19b1 = JCM 16368</name>
    <dbReference type="NCBI Taxonomy" id="1440774"/>
    <lineage>
        <taxon>Bacteria</taxon>
        <taxon>Bacillati</taxon>
        <taxon>Actinomycetota</taxon>
        <taxon>Actinomycetes</taxon>
        <taxon>Mycobacteriales</taxon>
        <taxon>Mycobacteriaceae</taxon>
        <taxon>Mycolicibacterium</taxon>
    </lineage>
</organism>
<evidence type="ECO:0000259" key="5">
    <source>
        <dbReference type="SMART" id="SM00382"/>
    </source>
</evidence>
<dbReference type="InterPro" id="IPR003593">
    <property type="entry name" value="AAA+_ATPase"/>
</dbReference>
<dbReference type="InterPro" id="IPR032423">
    <property type="entry name" value="AAA_assoc_2"/>
</dbReference>
<feature type="domain" description="AAA+ ATPase" evidence="5">
    <location>
        <begin position="59"/>
        <end position="175"/>
    </location>
</feature>
<gene>
    <name evidence="6" type="ORF">Y900_001385</name>
</gene>
<dbReference type="GO" id="GO:0008047">
    <property type="term" value="F:enzyme activator activity"/>
    <property type="evidence" value="ECO:0007669"/>
    <property type="project" value="TreeGrafter"/>
</dbReference>
<keyword evidence="3" id="KW-0067">ATP-binding</keyword>
<dbReference type="PANTHER" id="PTHR13779:SF7">
    <property type="entry name" value="ATPASE WRNIP1"/>
    <property type="match status" value="1"/>
</dbReference>
<evidence type="ECO:0000256" key="4">
    <source>
        <dbReference type="SAM" id="MobiDB-lite"/>
    </source>
</evidence>
<dbReference type="OrthoDB" id="9778364at2"/>
<comment type="caution">
    <text evidence="6">The sequence shown here is derived from an EMBL/GenBank/DDBJ whole genome shotgun (WGS) entry which is preliminary data.</text>
</comment>
<dbReference type="InterPro" id="IPR051314">
    <property type="entry name" value="AAA_ATPase_RarA/MGS1/WRNIP1"/>
</dbReference>
<dbReference type="PANTHER" id="PTHR13779">
    <property type="entry name" value="WERNER HELICASE-INTERACTING PROTEIN 1 FAMILY MEMBER"/>
    <property type="match status" value="1"/>
</dbReference>
<dbReference type="Proteomes" id="UP000022835">
    <property type="component" value="Unassembled WGS sequence"/>
</dbReference>
<feature type="region of interest" description="Disordered" evidence="4">
    <location>
        <begin position="1"/>
        <end position="23"/>
    </location>
</feature>
<dbReference type="GO" id="GO:0000731">
    <property type="term" value="P:DNA synthesis involved in DNA repair"/>
    <property type="evidence" value="ECO:0007669"/>
    <property type="project" value="TreeGrafter"/>
</dbReference>
<proteinExistence type="inferred from homology"/>
<dbReference type="eggNOG" id="COG2256">
    <property type="taxonomic scope" value="Bacteria"/>
</dbReference>
<dbReference type="Gene3D" id="1.10.3710.10">
    <property type="entry name" value="DNA polymerase III clamp loader subunits, C-terminal domain"/>
    <property type="match status" value="1"/>
</dbReference>
<evidence type="ECO:0000256" key="3">
    <source>
        <dbReference type="ARBA" id="ARBA00022840"/>
    </source>
</evidence>